<dbReference type="PANTHER" id="PTHR14520:SF4">
    <property type="entry name" value="LARGE RIBOSOMAL SUBUNIT PROTEIN ML63"/>
    <property type="match status" value="1"/>
</dbReference>
<dbReference type="PANTHER" id="PTHR14520">
    <property type="entry name" value="MITOCHONDRIAL RIBOSOMAL PROTEIN 63"/>
    <property type="match status" value="1"/>
</dbReference>
<keyword evidence="2" id="KW-1185">Reference proteome</keyword>
<evidence type="ECO:0000313" key="2">
    <source>
        <dbReference type="Proteomes" id="UP000827092"/>
    </source>
</evidence>
<protein>
    <submittedName>
        <fullName evidence="1">Uncharacterized protein</fullName>
    </submittedName>
</protein>
<accession>A0AAV6VNX4</accession>
<comment type="caution">
    <text evidence="1">The sequence shown here is derived from an EMBL/GenBank/DDBJ whole genome shotgun (WGS) entry which is preliminary data.</text>
</comment>
<sequence>MRLTNLLLGHKYKFVKGIPGCIWTGKHRFVPPVTRKERTSMWKKMMIEEEVMMYLKNPYVTEEQEKEYLAQNVAPTEKVFPDIVSELQPLKERTIAYNLGKINYYRPMGEHEYDS</sequence>
<dbReference type="Proteomes" id="UP000827092">
    <property type="component" value="Unassembled WGS sequence"/>
</dbReference>
<proteinExistence type="predicted"/>
<reference evidence="1 2" key="1">
    <citation type="journal article" date="2022" name="Nat. Ecol. Evol.">
        <title>A masculinizing supergene underlies an exaggerated male reproductive morph in a spider.</title>
        <authorList>
            <person name="Hendrickx F."/>
            <person name="De Corte Z."/>
            <person name="Sonet G."/>
            <person name="Van Belleghem S.M."/>
            <person name="Kostlbacher S."/>
            <person name="Vangestel C."/>
        </authorList>
    </citation>
    <scope>NUCLEOTIDE SEQUENCE [LARGE SCALE GENOMIC DNA]</scope>
    <source>
        <strain evidence="1">W744_W776</strain>
    </source>
</reference>
<organism evidence="1 2">
    <name type="scientific">Oedothorax gibbosus</name>
    <dbReference type="NCBI Taxonomy" id="931172"/>
    <lineage>
        <taxon>Eukaryota</taxon>
        <taxon>Metazoa</taxon>
        <taxon>Ecdysozoa</taxon>
        <taxon>Arthropoda</taxon>
        <taxon>Chelicerata</taxon>
        <taxon>Arachnida</taxon>
        <taxon>Araneae</taxon>
        <taxon>Araneomorphae</taxon>
        <taxon>Entelegynae</taxon>
        <taxon>Araneoidea</taxon>
        <taxon>Linyphiidae</taxon>
        <taxon>Erigoninae</taxon>
        <taxon>Oedothorax</taxon>
    </lineage>
</organism>
<dbReference type="AlphaFoldDB" id="A0AAV6VNX4"/>
<name>A0AAV6VNX4_9ARAC</name>
<dbReference type="GO" id="GO:0005761">
    <property type="term" value="C:mitochondrial ribosome"/>
    <property type="evidence" value="ECO:0007669"/>
    <property type="project" value="InterPro"/>
</dbReference>
<dbReference type="GO" id="GO:0003735">
    <property type="term" value="F:structural constituent of ribosome"/>
    <property type="evidence" value="ECO:0007669"/>
    <property type="project" value="TreeGrafter"/>
</dbReference>
<dbReference type="EMBL" id="JAFNEN010000051">
    <property type="protein sequence ID" value="KAG8197738.1"/>
    <property type="molecule type" value="Genomic_DNA"/>
</dbReference>
<dbReference type="InterPro" id="IPR016576">
    <property type="entry name" value="Ribosomal_mL63"/>
</dbReference>
<evidence type="ECO:0000313" key="1">
    <source>
        <dbReference type="EMBL" id="KAG8197738.1"/>
    </source>
</evidence>
<gene>
    <name evidence="1" type="ORF">JTE90_006788</name>
</gene>
<dbReference type="GO" id="GO:0032543">
    <property type="term" value="P:mitochondrial translation"/>
    <property type="evidence" value="ECO:0007669"/>
    <property type="project" value="TreeGrafter"/>
</dbReference>
<dbReference type="Pfam" id="PF14978">
    <property type="entry name" value="MRP-63"/>
    <property type="match status" value="1"/>
</dbReference>